<dbReference type="VEuPathDB" id="MicrosporidiaDB:HERIO_1666"/>
<protein>
    <submittedName>
        <fullName evidence="1">Uncharacterized protein</fullName>
    </submittedName>
</protein>
<gene>
    <name evidence="1" type="ORF">HERIO_1666</name>
</gene>
<reference evidence="1 2" key="1">
    <citation type="journal article" date="2017" name="Environ. Microbiol.">
        <title>Decay of the glycolytic pathway and adaptation to intranuclear parasitism within Enterocytozoonidae microsporidia.</title>
        <authorList>
            <person name="Wiredu Boakye D."/>
            <person name="Jaroenlak P."/>
            <person name="Prachumwat A."/>
            <person name="Williams T.A."/>
            <person name="Bateman K.S."/>
            <person name="Itsathitphaisarn O."/>
            <person name="Sritunyalucksana K."/>
            <person name="Paszkiewicz K.H."/>
            <person name="Moore K.A."/>
            <person name="Stentiford G.D."/>
            <person name="Williams B.A."/>
        </authorList>
    </citation>
    <scope>NUCLEOTIDE SEQUENCE [LARGE SCALE GENOMIC DNA]</scope>
    <source>
        <strain evidence="1 2">GB1</strain>
    </source>
</reference>
<dbReference type="AlphaFoldDB" id="A0A1X0Q9N7"/>
<evidence type="ECO:0000313" key="2">
    <source>
        <dbReference type="Proteomes" id="UP000192356"/>
    </source>
</evidence>
<proteinExistence type="predicted"/>
<accession>A0A1X0Q9N7</accession>
<dbReference type="VEuPathDB" id="MicrosporidiaDB:A0H76_1928"/>
<organism evidence="1 2">
    <name type="scientific">Hepatospora eriocheir</name>
    <dbReference type="NCBI Taxonomy" id="1081669"/>
    <lineage>
        <taxon>Eukaryota</taxon>
        <taxon>Fungi</taxon>
        <taxon>Fungi incertae sedis</taxon>
        <taxon>Microsporidia</taxon>
        <taxon>Hepatosporidae</taxon>
        <taxon>Hepatospora</taxon>
    </lineage>
</organism>
<dbReference type="EMBL" id="LVKB01000093">
    <property type="protein sequence ID" value="ORD96394.1"/>
    <property type="molecule type" value="Genomic_DNA"/>
</dbReference>
<keyword evidence="2" id="KW-1185">Reference proteome</keyword>
<sequence>MLVELIINILIRTIKIIFSTNDTDDDSEMKLIYEIAEFMIKMGSSRGAYSSNEDRSQITSKTKNDDHNYCKQKLQFIEISDDKIEINNQVQIEKTQQKNDLQFIKETDKSELVNPKYDLPNPSTDQKNLQDIRNNQMITKEKKSNDLTEEKSTYVSKKSYKRTAKSNKGRGIKKRKIDSKIYNKTMSEYSEKYSCEEIHESVFFINDESVSKYKSKKFKNYIVGQYSQLEKSSYFLNLLERSNLMICVFNEFNFYDKEDVKTVELNARYQKVKEFDHSFINTSRKFLERIAFFIEVYYRYKNAIWLFRHDKKYKQSLNYVLNKAKLIDIELPEIEFIEGENHNMLLLKGLITIIIEAQKIVLKDFLETPSDEILSYKIFSDIQFNELIIKLDKMIKPKLKEKNSKEKKFFNKLYKEFLNPILKLNKEKKLYLNKGPLKIKKRFCDN</sequence>
<name>A0A1X0Q9N7_9MICR</name>
<dbReference type="Proteomes" id="UP000192356">
    <property type="component" value="Unassembled WGS sequence"/>
</dbReference>
<evidence type="ECO:0000313" key="1">
    <source>
        <dbReference type="EMBL" id="ORD96394.1"/>
    </source>
</evidence>
<comment type="caution">
    <text evidence="1">The sequence shown here is derived from an EMBL/GenBank/DDBJ whole genome shotgun (WGS) entry which is preliminary data.</text>
</comment>